<dbReference type="EMBL" id="CP147404">
    <property type="protein sequence ID" value="WXB94628.1"/>
    <property type="molecule type" value="Genomic_DNA"/>
</dbReference>
<keyword evidence="4 6" id="KW-0501">Molybdenum cofactor biosynthesis</keyword>
<keyword evidence="5 6" id="KW-0456">Lyase</keyword>
<dbReference type="PANTHER" id="PTHR22960">
    <property type="entry name" value="MOLYBDOPTERIN COFACTOR SYNTHESIS PROTEIN A"/>
    <property type="match status" value="1"/>
</dbReference>
<proteinExistence type="inferred from homology"/>
<feature type="active site" evidence="6">
    <location>
        <position position="130"/>
    </location>
</feature>
<evidence type="ECO:0000256" key="1">
    <source>
        <dbReference type="ARBA" id="ARBA00001637"/>
    </source>
</evidence>
<evidence type="ECO:0000256" key="5">
    <source>
        <dbReference type="ARBA" id="ARBA00023239"/>
    </source>
</evidence>
<keyword evidence="9" id="KW-1185">Reference proteome</keyword>
<dbReference type="HAMAP" id="MF_01224_B">
    <property type="entry name" value="MoaC_B"/>
    <property type="match status" value="1"/>
</dbReference>
<dbReference type="NCBIfam" id="TIGR00581">
    <property type="entry name" value="moaC"/>
    <property type="match status" value="1"/>
</dbReference>
<dbReference type="CDD" id="cd01420">
    <property type="entry name" value="MoaC_PE"/>
    <property type="match status" value="1"/>
</dbReference>
<dbReference type="InterPro" id="IPR002820">
    <property type="entry name" value="Mopterin_CF_biosynth-C_dom"/>
</dbReference>
<dbReference type="Gene3D" id="3.30.70.640">
    <property type="entry name" value="Molybdopterin cofactor biosynthesis C (MoaC) domain"/>
    <property type="match status" value="1"/>
</dbReference>
<evidence type="ECO:0000256" key="3">
    <source>
        <dbReference type="ARBA" id="ARBA00012575"/>
    </source>
</evidence>
<organism evidence="8 9">
    <name type="scientific">Bacillus kandeliae</name>
    <dbReference type="NCBI Taxonomy" id="3129297"/>
    <lineage>
        <taxon>Bacteria</taxon>
        <taxon>Bacillati</taxon>
        <taxon>Bacillota</taxon>
        <taxon>Bacilli</taxon>
        <taxon>Bacillales</taxon>
        <taxon>Bacillaceae</taxon>
        <taxon>Bacillus</taxon>
    </lineage>
</organism>
<comment type="function">
    <text evidence="6">Catalyzes the conversion of (8S)-3',8-cyclo-7,8-dihydroguanosine 5'-triphosphate to cyclic pyranopterin monophosphate (cPMP).</text>
</comment>
<protein>
    <recommendedName>
        <fullName evidence="3 6">Cyclic pyranopterin monophosphate synthase</fullName>
        <ecNumber evidence="3 6">4.6.1.17</ecNumber>
    </recommendedName>
    <alternativeName>
        <fullName evidence="6">Molybdenum cofactor biosynthesis protein C</fullName>
    </alternativeName>
</protein>
<feature type="binding site" evidence="6">
    <location>
        <begin position="115"/>
        <end position="116"/>
    </location>
    <ligand>
        <name>substrate</name>
    </ligand>
</feature>
<dbReference type="SUPFAM" id="SSF55040">
    <property type="entry name" value="Molybdenum cofactor biosynthesis protein C, MoaC"/>
    <property type="match status" value="1"/>
</dbReference>
<dbReference type="RefSeq" id="WP_338754410.1">
    <property type="nucleotide sequence ID" value="NZ_CP147404.1"/>
</dbReference>
<evidence type="ECO:0000256" key="6">
    <source>
        <dbReference type="HAMAP-Rule" id="MF_01224"/>
    </source>
</evidence>
<dbReference type="GO" id="GO:0061799">
    <property type="term" value="F:cyclic pyranopterin monophosphate synthase activity"/>
    <property type="evidence" value="ECO:0007669"/>
    <property type="project" value="UniProtKB-EC"/>
</dbReference>
<accession>A0ABZ2NAB3</accession>
<dbReference type="InterPro" id="IPR050105">
    <property type="entry name" value="MoCo_biosynth_MoaA/MoaC"/>
</dbReference>
<evidence type="ECO:0000256" key="4">
    <source>
        <dbReference type="ARBA" id="ARBA00023150"/>
    </source>
</evidence>
<dbReference type="NCBIfam" id="NF006870">
    <property type="entry name" value="PRK09364.1"/>
    <property type="match status" value="1"/>
</dbReference>
<gene>
    <name evidence="6 8" type="primary">moaC</name>
    <name evidence="8" type="ORF">WDJ61_08390</name>
</gene>
<dbReference type="EC" id="4.6.1.17" evidence="3 6"/>
<comment type="similarity">
    <text evidence="6">Belongs to the MoaC family.</text>
</comment>
<dbReference type="InterPro" id="IPR036522">
    <property type="entry name" value="MoaC_sf"/>
</dbReference>
<evidence type="ECO:0000256" key="2">
    <source>
        <dbReference type="ARBA" id="ARBA00005046"/>
    </source>
</evidence>
<evidence type="ECO:0000259" key="7">
    <source>
        <dbReference type="Pfam" id="PF01967"/>
    </source>
</evidence>
<dbReference type="Proteomes" id="UP001387364">
    <property type="component" value="Chromosome"/>
</dbReference>
<comment type="subunit">
    <text evidence="6">Homohexamer; trimer of dimers.</text>
</comment>
<feature type="binding site" evidence="6">
    <location>
        <begin position="75"/>
        <end position="77"/>
    </location>
    <ligand>
        <name>substrate</name>
    </ligand>
</feature>
<sequence length="162" mass="17895">MSNFTHWNQDGRPKMVDISQKEVTKRTAIAKSTIAMSNELYAAIQQGLIKKGDPTQVAQIAGIMAAKKTSDLIPMCHPIMLQGTDFTFDYEQTDSGYDLHMQVTVKCQGNTGVEMEALTAVSVAALTFYDMCKAVDKSIVIKETHLVQKTGGKNGDFFHERT</sequence>
<dbReference type="InterPro" id="IPR023045">
    <property type="entry name" value="MoaC"/>
</dbReference>
<dbReference type="InterPro" id="IPR047594">
    <property type="entry name" value="MoaC_bact/euk"/>
</dbReference>
<comment type="catalytic activity">
    <reaction evidence="1 6">
        <text>(8S)-3',8-cyclo-7,8-dihydroguanosine 5'-triphosphate = cyclic pyranopterin phosphate + diphosphate</text>
        <dbReference type="Rhea" id="RHEA:49580"/>
        <dbReference type="ChEBI" id="CHEBI:33019"/>
        <dbReference type="ChEBI" id="CHEBI:59648"/>
        <dbReference type="ChEBI" id="CHEBI:131766"/>
        <dbReference type="EC" id="4.6.1.17"/>
    </reaction>
</comment>
<feature type="domain" description="Molybdopterin cofactor biosynthesis C (MoaC)" evidence="7">
    <location>
        <begin position="15"/>
        <end position="152"/>
    </location>
</feature>
<comment type="pathway">
    <text evidence="2 6">Cofactor biosynthesis; molybdopterin biosynthesis.</text>
</comment>
<dbReference type="Pfam" id="PF01967">
    <property type="entry name" value="MoaC"/>
    <property type="match status" value="1"/>
</dbReference>
<evidence type="ECO:0000313" key="8">
    <source>
        <dbReference type="EMBL" id="WXB94628.1"/>
    </source>
</evidence>
<evidence type="ECO:0000313" key="9">
    <source>
        <dbReference type="Proteomes" id="UP001387364"/>
    </source>
</evidence>
<reference evidence="8 9" key="1">
    <citation type="submission" date="2024-02" db="EMBL/GenBank/DDBJ databases">
        <title>Seven novel Bacillus-like species.</title>
        <authorList>
            <person name="Liu G."/>
        </authorList>
    </citation>
    <scope>NUCLEOTIDE SEQUENCE [LARGE SCALE GENOMIC DNA]</scope>
    <source>
        <strain evidence="8 9">FJAT-52991</strain>
    </source>
</reference>
<name>A0ABZ2NAB3_9BACI</name>